<organism evidence="6 8">
    <name type="scientific">Legionella quateirensis</name>
    <dbReference type="NCBI Taxonomy" id="45072"/>
    <lineage>
        <taxon>Bacteria</taxon>
        <taxon>Pseudomonadati</taxon>
        <taxon>Pseudomonadota</taxon>
        <taxon>Gammaproteobacteria</taxon>
        <taxon>Legionellales</taxon>
        <taxon>Legionellaceae</taxon>
        <taxon>Legionella</taxon>
    </lineage>
</organism>
<dbReference type="Gene3D" id="3.40.50.1220">
    <property type="entry name" value="TPP-binding domain"/>
    <property type="match status" value="1"/>
</dbReference>
<comment type="similarity">
    <text evidence="1">Belongs to the TPP enzyme family.</text>
</comment>
<dbReference type="GO" id="GO:0003984">
    <property type="term" value="F:acetolactate synthase activity"/>
    <property type="evidence" value="ECO:0007669"/>
    <property type="project" value="TreeGrafter"/>
</dbReference>
<dbReference type="GO" id="GO:0044281">
    <property type="term" value="P:small molecule metabolic process"/>
    <property type="evidence" value="ECO:0007669"/>
    <property type="project" value="UniProtKB-ARBA"/>
</dbReference>
<dbReference type="GO" id="GO:0050660">
    <property type="term" value="F:flavin adenine dinucleotide binding"/>
    <property type="evidence" value="ECO:0007669"/>
    <property type="project" value="TreeGrafter"/>
</dbReference>
<dbReference type="CDD" id="cd02002">
    <property type="entry name" value="TPP_BFDC"/>
    <property type="match status" value="1"/>
</dbReference>
<dbReference type="InterPro" id="IPR012001">
    <property type="entry name" value="Thiamin_PyroP_enz_TPP-bd_dom"/>
</dbReference>
<dbReference type="Proteomes" id="UP000054639">
    <property type="component" value="Unassembled WGS sequence"/>
</dbReference>
<keyword evidence="7" id="KW-1185">Reference proteome</keyword>
<dbReference type="PANTHER" id="PTHR18968">
    <property type="entry name" value="THIAMINE PYROPHOSPHATE ENZYMES"/>
    <property type="match status" value="1"/>
</dbReference>
<evidence type="ECO:0000313" key="8">
    <source>
        <dbReference type="Proteomes" id="UP000254230"/>
    </source>
</evidence>
<dbReference type="GO" id="GO:0030976">
    <property type="term" value="F:thiamine pyrophosphate binding"/>
    <property type="evidence" value="ECO:0007669"/>
    <property type="project" value="InterPro"/>
</dbReference>
<dbReference type="GO" id="GO:0050695">
    <property type="term" value="F:benzoylformate decarboxylase activity"/>
    <property type="evidence" value="ECO:0007669"/>
    <property type="project" value="UniProtKB-EC"/>
</dbReference>
<evidence type="ECO:0000313" key="7">
    <source>
        <dbReference type="Proteomes" id="UP000054639"/>
    </source>
</evidence>
<dbReference type="CDD" id="cd07035">
    <property type="entry name" value="TPP_PYR_POX_like"/>
    <property type="match status" value="1"/>
</dbReference>
<gene>
    <name evidence="6" type="primary">mdlC</name>
    <name evidence="5" type="ORF">Lqua_2662</name>
    <name evidence="6" type="ORF">NCTC12376_00066</name>
</gene>
<dbReference type="SUPFAM" id="SSF52518">
    <property type="entry name" value="Thiamin diphosphate-binding fold (THDP-binding)"/>
    <property type="match status" value="2"/>
</dbReference>
<protein>
    <submittedName>
        <fullName evidence="6">Benzoylformate decarboxylase</fullName>
        <ecNumber evidence="6">4.1.1.7</ecNumber>
    </submittedName>
</protein>
<sequence>MQTGSDVLNKFISTFEIDYVFGNPGSTELAFLETIQQGANATYFLTLQESSTVGIAAGYAMITKKPAVVNLHNYVGLANALCNLYNAFKSGIPLLIIAGQHERPYLIHDPVMSGELTTLAQTAVKYAYEVTAAKDLAVALQRCYAQAILPAPGPVLLSIPMDIWQEKVDEVAIKKTKFLNTCDNTEIDEVCDALVKPAKGKLAFIADYETGSSNSINLLHLIADNLGADVYAAPYHVREVINPLSLNYKGRLPDKSGDVHDLLMHYNTVVLLGEKIKGYLYTGKASIPQNIHFIHICGSSQHLAFDYPCDLAILGDLEATLTAISKRLNINKTSILLKPIVDNKELEKKYKHHQLHYLIFALLNKVDRSVHLITEGSSEDCTVQDIATTLGFAHVNFSPRGGGLGWAMPLATGISLATKRHSICFVGDGGSMYAIHSIWSAAKYNIPVIFICFINKEYRVLKTDFSQNKSPRDKQFLSLDLNNPPIDVQQIALSFGAQLKEIQSIEDIEPALNSCFSFQGPTFIALYHQ</sequence>
<dbReference type="RefSeq" id="WP_058474800.1">
    <property type="nucleotide sequence ID" value="NZ_CAAAIL010000002.1"/>
</dbReference>
<dbReference type="PANTHER" id="PTHR18968:SF133">
    <property type="entry name" value="BENZOYLFORMATE DECARBOXYLASE"/>
    <property type="match status" value="1"/>
</dbReference>
<dbReference type="SUPFAM" id="SSF52467">
    <property type="entry name" value="DHS-like NAD/FAD-binding domain"/>
    <property type="match status" value="1"/>
</dbReference>
<dbReference type="OrthoDB" id="9773408at2"/>
<evidence type="ECO:0000259" key="3">
    <source>
        <dbReference type="Pfam" id="PF02775"/>
    </source>
</evidence>
<dbReference type="Proteomes" id="UP000254230">
    <property type="component" value="Unassembled WGS sequence"/>
</dbReference>
<proteinExistence type="inferred from homology"/>
<dbReference type="STRING" id="45072.Lqua_2662"/>
<dbReference type="InterPro" id="IPR029035">
    <property type="entry name" value="DHS-like_NAD/FAD-binding_dom"/>
</dbReference>
<reference evidence="5 7" key="1">
    <citation type="submission" date="2015-11" db="EMBL/GenBank/DDBJ databases">
        <title>Genomic analysis of 38 Legionella species identifies large and diverse effector repertoires.</title>
        <authorList>
            <person name="Burstein D."/>
            <person name="Amaro F."/>
            <person name="Zusman T."/>
            <person name="Lifshitz Z."/>
            <person name="Cohen O."/>
            <person name="Gilbert J.A."/>
            <person name="Pupko T."/>
            <person name="Shuman H.A."/>
            <person name="Segal G."/>
        </authorList>
    </citation>
    <scope>NUCLEOTIDE SEQUENCE [LARGE SCALE GENOMIC DNA]</scope>
    <source>
        <strain evidence="5 7">ATCC 49507</strain>
    </source>
</reference>
<evidence type="ECO:0000259" key="4">
    <source>
        <dbReference type="Pfam" id="PF02776"/>
    </source>
</evidence>
<dbReference type="InterPro" id="IPR029061">
    <property type="entry name" value="THDP-binding"/>
</dbReference>
<evidence type="ECO:0000313" key="5">
    <source>
        <dbReference type="EMBL" id="KTD44827.1"/>
    </source>
</evidence>
<evidence type="ECO:0000313" key="6">
    <source>
        <dbReference type="EMBL" id="STY16286.1"/>
    </source>
</evidence>
<dbReference type="EC" id="4.1.1.7" evidence="6"/>
<reference evidence="6 8" key="2">
    <citation type="submission" date="2018-06" db="EMBL/GenBank/DDBJ databases">
        <authorList>
            <consortium name="Pathogen Informatics"/>
            <person name="Doyle S."/>
        </authorList>
    </citation>
    <scope>NUCLEOTIDE SEQUENCE [LARGE SCALE GENOMIC DNA]</scope>
    <source>
        <strain evidence="6 8">NCTC12376</strain>
    </source>
</reference>
<evidence type="ECO:0000256" key="1">
    <source>
        <dbReference type="ARBA" id="ARBA00007812"/>
    </source>
</evidence>
<feature type="domain" description="Thiamine pyrophosphate enzyme N-terminal TPP-binding" evidence="4">
    <location>
        <begin position="3"/>
        <end position="106"/>
    </location>
</feature>
<keyword evidence="6" id="KW-0456">Lyase</keyword>
<dbReference type="InterPro" id="IPR045229">
    <property type="entry name" value="TPP_enz"/>
</dbReference>
<dbReference type="AlphaFoldDB" id="A0A378KPK3"/>
<dbReference type="Pfam" id="PF02775">
    <property type="entry name" value="TPP_enzyme_C"/>
    <property type="match status" value="1"/>
</dbReference>
<dbReference type="EMBL" id="LNYR01000038">
    <property type="protein sequence ID" value="KTD44827.1"/>
    <property type="molecule type" value="Genomic_DNA"/>
</dbReference>
<dbReference type="InterPro" id="IPR011766">
    <property type="entry name" value="TPP_enzyme_TPP-bd"/>
</dbReference>
<dbReference type="Gene3D" id="3.40.50.970">
    <property type="match status" value="2"/>
</dbReference>
<name>A0A378KPK3_9GAMM</name>
<dbReference type="EMBL" id="UGOW01000001">
    <property type="protein sequence ID" value="STY16286.1"/>
    <property type="molecule type" value="Genomic_DNA"/>
</dbReference>
<accession>A0A378KPK3</accession>
<keyword evidence="2" id="KW-0786">Thiamine pyrophosphate</keyword>
<evidence type="ECO:0000256" key="2">
    <source>
        <dbReference type="ARBA" id="ARBA00023052"/>
    </source>
</evidence>
<feature type="domain" description="Thiamine pyrophosphate enzyme TPP-binding" evidence="3">
    <location>
        <begin position="400"/>
        <end position="524"/>
    </location>
</feature>
<dbReference type="Pfam" id="PF02776">
    <property type="entry name" value="TPP_enzyme_N"/>
    <property type="match status" value="1"/>
</dbReference>